<evidence type="ECO:0000313" key="2">
    <source>
        <dbReference type="Proteomes" id="UP000324575"/>
    </source>
</evidence>
<evidence type="ECO:0000313" key="1">
    <source>
        <dbReference type="EMBL" id="KAA6302937.1"/>
    </source>
</evidence>
<proteinExistence type="predicted"/>
<sequence>MIVNKNTNPGRDLYFLGGKVIEVLASSKVKEYDYFDLFSLVNKIQTISLNLYSLVLDWLFILGAIKKNNKGHIEKCF</sequence>
<dbReference type="Proteomes" id="UP000324575">
    <property type="component" value="Unassembled WGS sequence"/>
</dbReference>
<dbReference type="InterPro" id="IPR046897">
    <property type="entry name" value="ABC-3C_MC6"/>
</dbReference>
<protein>
    <submittedName>
        <fullName evidence="1">Uncharacterized protein</fullName>
    </submittedName>
</protein>
<accession>A0A5M8P380</accession>
<name>A0A5M8P380_9BACT</name>
<dbReference type="EMBL" id="SNRX01000004">
    <property type="protein sequence ID" value="KAA6302937.1"/>
    <property type="molecule type" value="Genomic_DNA"/>
</dbReference>
<organism evidence="1 2">
    <name type="scientific">Candidatus Ordinivivax streblomastigis</name>
    <dbReference type="NCBI Taxonomy" id="2540710"/>
    <lineage>
        <taxon>Bacteria</taxon>
        <taxon>Pseudomonadati</taxon>
        <taxon>Bacteroidota</taxon>
        <taxon>Bacteroidia</taxon>
        <taxon>Bacteroidales</taxon>
        <taxon>Candidatus Ordinivivax</taxon>
    </lineage>
</organism>
<gene>
    <name evidence="1" type="ORF">EZS26_000832</name>
</gene>
<dbReference type="AlphaFoldDB" id="A0A5M8P380"/>
<reference evidence="1 2" key="1">
    <citation type="submission" date="2019-03" db="EMBL/GenBank/DDBJ databases">
        <title>Single cell metagenomics reveals metabolic interactions within the superorganism composed of flagellate Streblomastix strix and complex community of Bacteroidetes bacteria on its surface.</title>
        <authorList>
            <person name="Treitli S.C."/>
            <person name="Kolisko M."/>
            <person name="Husnik F."/>
            <person name="Keeling P."/>
            <person name="Hampl V."/>
        </authorList>
    </citation>
    <scope>NUCLEOTIDE SEQUENCE [LARGE SCALE GENOMIC DNA]</scope>
    <source>
        <strain evidence="1">St1</strain>
    </source>
</reference>
<dbReference type="Pfam" id="PF20293">
    <property type="entry name" value="MC6"/>
    <property type="match status" value="1"/>
</dbReference>
<comment type="caution">
    <text evidence="1">The sequence shown here is derived from an EMBL/GenBank/DDBJ whole genome shotgun (WGS) entry which is preliminary data.</text>
</comment>